<dbReference type="Proteomes" id="UP000245946">
    <property type="component" value="Unassembled WGS sequence"/>
</dbReference>
<dbReference type="RefSeq" id="XP_025598084.1">
    <property type="nucleotide sequence ID" value="XM_025739805.1"/>
</dbReference>
<dbReference type="EMBL" id="KZ819293">
    <property type="protein sequence ID" value="PWN97805.1"/>
    <property type="molecule type" value="Genomic_DNA"/>
</dbReference>
<keyword evidence="3" id="KW-1185">Reference proteome</keyword>
<dbReference type="AlphaFoldDB" id="A0A316ZC00"/>
<dbReference type="GeneID" id="37267351"/>
<evidence type="ECO:0000313" key="2">
    <source>
        <dbReference type="EMBL" id="PWN97805.1"/>
    </source>
</evidence>
<keyword evidence="1" id="KW-0812">Transmembrane</keyword>
<evidence type="ECO:0000313" key="3">
    <source>
        <dbReference type="Proteomes" id="UP000245946"/>
    </source>
</evidence>
<gene>
    <name evidence="2" type="ORF">FA09DRAFT_27565</name>
</gene>
<organism evidence="2 3">
    <name type="scientific">Tilletiopsis washingtonensis</name>
    <dbReference type="NCBI Taxonomy" id="58919"/>
    <lineage>
        <taxon>Eukaryota</taxon>
        <taxon>Fungi</taxon>
        <taxon>Dikarya</taxon>
        <taxon>Basidiomycota</taxon>
        <taxon>Ustilaginomycotina</taxon>
        <taxon>Exobasidiomycetes</taxon>
        <taxon>Entylomatales</taxon>
        <taxon>Entylomatales incertae sedis</taxon>
        <taxon>Tilletiopsis</taxon>
    </lineage>
</organism>
<protein>
    <submittedName>
        <fullName evidence="2">Uncharacterized protein</fullName>
    </submittedName>
</protein>
<evidence type="ECO:0000256" key="1">
    <source>
        <dbReference type="SAM" id="Phobius"/>
    </source>
</evidence>
<reference evidence="2 3" key="1">
    <citation type="journal article" date="2018" name="Mol. Biol. Evol.">
        <title>Broad Genomic Sampling Reveals a Smut Pathogenic Ancestry of the Fungal Clade Ustilaginomycotina.</title>
        <authorList>
            <person name="Kijpornyongpan T."/>
            <person name="Mondo S.J."/>
            <person name="Barry K."/>
            <person name="Sandor L."/>
            <person name="Lee J."/>
            <person name="Lipzen A."/>
            <person name="Pangilinan J."/>
            <person name="LaButti K."/>
            <person name="Hainaut M."/>
            <person name="Henrissat B."/>
            <person name="Grigoriev I.V."/>
            <person name="Spatafora J.W."/>
            <person name="Aime M.C."/>
        </authorList>
    </citation>
    <scope>NUCLEOTIDE SEQUENCE [LARGE SCALE GENOMIC DNA]</scope>
    <source>
        <strain evidence="2 3">MCA 4186</strain>
    </source>
</reference>
<accession>A0A316ZC00</accession>
<keyword evidence="1" id="KW-0472">Membrane</keyword>
<feature type="transmembrane region" description="Helical" evidence="1">
    <location>
        <begin position="106"/>
        <end position="133"/>
    </location>
</feature>
<proteinExistence type="predicted"/>
<sequence>MSAEERECRRRATHSIFCAICGREWGQPYLASTRLPSATYQLLITPLQVGMGGEHSEVGLPTQRSARDPRIRDLPAYLEQTVRHLNERHLLLLIPRTRQGALGDTLALLTLLAAGLSLLLLDLLCVSACNAGVSPRAMTAYWRRLALGLLGCAALLLRCLWLSWAA</sequence>
<feature type="transmembrane region" description="Helical" evidence="1">
    <location>
        <begin position="145"/>
        <end position="164"/>
    </location>
</feature>
<name>A0A316ZC00_9BASI</name>
<keyword evidence="1" id="KW-1133">Transmembrane helix</keyword>